<dbReference type="SUPFAM" id="SSF53850">
    <property type="entry name" value="Periplasmic binding protein-like II"/>
    <property type="match status" value="1"/>
</dbReference>
<dbReference type="EMBL" id="JBHRZG010000012">
    <property type="protein sequence ID" value="MFC3833565.1"/>
    <property type="molecule type" value="Genomic_DNA"/>
</dbReference>
<dbReference type="RefSeq" id="WP_322474979.1">
    <property type="nucleotide sequence ID" value="NZ_JBHRZG010000012.1"/>
</dbReference>
<gene>
    <name evidence="5" type="ORF">ACFOSB_11915</name>
</gene>
<dbReference type="PANTHER" id="PTHR30061">
    <property type="entry name" value="MALTOSE-BINDING PERIPLASMIC PROTEIN"/>
    <property type="match status" value="1"/>
</dbReference>
<evidence type="ECO:0000313" key="5">
    <source>
        <dbReference type="EMBL" id="MFC3833565.1"/>
    </source>
</evidence>
<dbReference type="CDD" id="cd13585">
    <property type="entry name" value="PBP2_TMBP_like"/>
    <property type="match status" value="1"/>
</dbReference>
<feature type="signal peptide" evidence="4">
    <location>
        <begin position="1"/>
        <end position="25"/>
    </location>
</feature>
<organism evidence="5 6">
    <name type="scientific">Deinococcus rufus</name>
    <dbReference type="NCBI Taxonomy" id="2136097"/>
    <lineage>
        <taxon>Bacteria</taxon>
        <taxon>Thermotogati</taxon>
        <taxon>Deinococcota</taxon>
        <taxon>Deinococci</taxon>
        <taxon>Deinococcales</taxon>
        <taxon>Deinococcaceae</taxon>
        <taxon>Deinococcus</taxon>
    </lineage>
</organism>
<reference evidence="6" key="1">
    <citation type="journal article" date="2019" name="Int. J. Syst. Evol. Microbiol.">
        <title>The Global Catalogue of Microorganisms (GCM) 10K type strain sequencing project: providing services to taxonomists for standard genome sequencing and annotation.</title>
        <authorList>
            <consortium name="The Broad Institute Genomics Platform"/>
            <consortium name="The Broad Institute Genome Sequencing Center for Infectious Disease"/>
            <person name="Wu L."/>
            <person name="Ma J."/>
        </authorList>
    </citation>
    <scope>NUCLEOTIDE SEQUENCE [LARGE SCALE GENOMIC DNA]</scope>
    <source>
        <strain evidence="6">CCTCC AB 2017081</strain>
    </source>
</reference>
<evidence type="ECO:0000256" key="4">
    <source>
        <dbReference type="SAM" id="SignalP"/>
    </source>
</evidence>
<dbReference type="PANTHER" id="PTHR30061:SF50">
    <property type="entry name" value="MALTOSE_MALTODEXTRIN-BINDING PERIPLASMIC PROTEIN"/>
    <property type="match status" value="1"/>
</dbReference>
<accession>A0ABV7ZA48</accession>
<dbReference type="Gene3D" id="3.40.190.10">
    <property type="entry name" value="Periplasmic binding protein-like II"/>
    <property type="match status" value="1"/>
</dbReference>
<name>A0ABV7ZA48_9DEIO</name>
<dbReference type="Proteomes" id="UP001595803">
    <property type="component" value="Unassembled WGS sequence"/>
</dbReference>
<feature type="chain" id="PRO_5047381411" evidence="4">
    <location>
        <begin position="26"/>
        <end position="423"/>
    </location>
</feature>
<evidence type="ECO:0000256" key="3">
    <source>
        <dbReference type="ARBA" id="ARBA00022729"/>
    </source>
</evidence>
<dbReference type="InterPro" id="IPR006059">
    <property type="entry name" value="SBP"/>
</dbReference>
<protein>
    <submittedName>
        <fullName evidence="5">ABC transporter substrate-binding protein</fullName>
    </submittedName>
</protein>
<keyword evidence="6" id="KW-1185">Reference proteome</keyword>
<proteinExistence type="inferred from homology"/>
<comment type="caution">
    <text evidence="5">The sequence shown here is derived from an EMBL/GenBank/DDBJ whole genome shotgun (WGS) entry which is preliminary data.</text>
</comment>
<evidence type="ECO:0000256" key="1">
    <source>
        <dbReference type="ARBA" id="ARBA00008520"/>
    </source>
</evidence>
<dbReference type="Pfam" id="PF01547">
    <property type="entry name" value="SBP_bac_1"/>
    <property type="match status" value="1"/>
</dbReference>
<evidence type="ECO:0000313" key="6">
    <source>
        <dbReference type="Proteomes" id="UP001595803"/>
    </source>
</evidence>
<keyword evidence="2" id="KW-0813">Transport</keyword>
<comment type="similarity">
    <text evidence="1">Belongs to the bacterial solute-binding protein 1 family.</text>
</comment>
<sequence>MLTRSLTITALLLGAAALPGSGALAATTITYGTWDETRQATDRQLIAAFQKAYPDITVKYTLVPWDVYWQKLAAMTAGGRTFDALWMNLDNFPFYQSQGALSPLNMGEGAARMPAKLAAPYRVGGQLYGAPLGPQAVTFYVNRALFRERGVPIPTSAWSWNDVAAAARKLTFTKNGRPVYGINAGDLQTDLEYGMSLYYSQGGTGIIKGAGGRFTPNLDAPFTKTAAQTLALIYKEKVAPPPTVTGRQGYQLFLAGQMGIYVEGSWSVGTWKQEPALDWAFAPFPSMNGTPPRPVYSAHALVIPTASTQKQSAQTFVTWMTTSPQAQGIVAAAGLLPPQAEVYRAAYLGALKNRNAQTVLAQLPRSVIINDDVRHINNLPEVLNVLNQQLNLAWTNNTTLEQAVAAAEKSMAGLLRQSRVIGR</sequence>
<keyword evidence="3 4" id="KW-0732">Signal</keyword>
<evidence type="ECO:0000256" key="2">
    <source>
        <dbReference type="ARBA" id="ARBA00022448"/>
    </source>
</evidence>